<dbReference type="InterPro" id="IPR011048">
    <property type="entry name" value="Haem_d1_sf"/>
</dbReference>
<reference evidence="2 3" key="1">
    <citation type="submission" date="2021-03" db="EMBL/GenBank/DDBJ databases">
        <title>Sequencing the genomes of 1000 actinobacteria strains.</title>
        <authorList>
            <person name="Klenk H.-P."/>
        </authorList>
    </citation>
    <scope>NUCLEOTIDE SEQUENCE [LARGE SCALE GENOMIC DNA]</scope>
    <source>
        <strain evidence="2 3">DSM 46670</strain>
    </source>
</reference>
<name>A0ABS4TX19_9PSEU</name>
<dbReference type="SUPFAM" id="SSF51004">
    <property type="entry name" value="C-terminal (heme d1) domain of cytochrome cd1-nitrite reductase"/>
    <property type="match status" value="1"/>
</dbReference>
<organism evidence="2 3">
    <name type="scientific">Kibdelosporangium banguiense</name>
    <dbReference type="NCBI Taxonomy" id="1365924"/>
    <lineage>
        <taxon>Bacteria</taxon>
        <taxon>Bacillati</taxon>
        <taxon>Actinomycetota</taxon>
        <taxon>Actinomycetes</taxon>
        <taxon>Pseudonocardiales</taxon>
        <taxon>Pseudonocardiaceae</taxon>
        <taxon>Kibdelosporangium</taxon>
    </lineage>
</organism>
<evidence type="ECO:0000313" key="2">
    <source>
        <dbReference type="EMBL" id="MBP2328481.1"/>
    </source>
</evidence>
<comment type="caution">
    <text evidence="2">The sequence shown here is derived from an EMBL/GenBank/DDBJ whole genome shotgun (WGS) entry which is preliminary data.</text>
</comment>
<protein>
    <recommendedName>
        <fullName evidence="4">40-residue YVTN family beta-propeller repeat-containing protein</fullName>
    </recommendedName>
</protein>
<dbReference type="RefSeq" id="WP_209645470.1">
    <property type="nucleotide sequence ID" value="NZ_JAGINW010000001.1"/>
</dbReference>
<gene>
    <name evidence="2" type="ORF">JOF56_008866</name>
</gene>
<sequence length="335" mass="34546">MSVAVVTILASAAPTAYAVSDNSLGLPSYADMITDDVHKQVFVTGGKTVNGVVVTDFSTRVKKTINNQFGASGLALSVDARTVYVALASGDAISAIDTVTLTETARYRTGAQTCPAHLARTENTIWFGYGCDDTWNGGIGKLDLAATPPTVSLDQHGNTLYQKAPLLTATPDSDGPLVAGQAELSPGNIHVYTVTAGKLESGAAGAVVGSDLTDLTLSPDGATLYTASGSRDGIEAFNTTDLSRAGGYHTGSYPNSVAASTNSTHIATGVRNPRDDAYTYKTGGANPSRTLDITDTGVLASRGLTWAEGTKRLFAITRPANATTPTLHLITSPTA</sequence>
<dbReference type="InterPro" id="IPR015943">
    <property type="entry name" value="WD40/YVTN_repeat-like_dom_sf"/>
</dbReference>
<dbReference type="EMBL" id="JAGINW010000001">
    <property type="protein sequence ID" value="MBP2328481.1"/>
    <property type="molecule type" value="Genomic_DNA"/>
</dbReference>
<accession>A0ABS4TX19</accession>
<keyword evidence="3" id="KW-1185">Reference proteome</keyword>
<evidence type="ECO:0000256" key="1">
    <source>
        <dbReference type="SAM" id="SignalP"/>
    </source>
</evidence>
<dbReference type="Proteomes" id="UP001519332">
    <property type="component" value="Unassembled WGS sequence"/>
</dbReference>
<evidence type="ECO:0008006" key="4">
    <source>
        <dbReference type="Google" id="ProtNLM"/>
    </source>
</evidence>
<dbReference type="Gene3D" id="2.130.10.10">
    <property type="entry name" value="YVTN repeat-like/Quinoprotein amine dehydrogenase"/>
    <property type="match status" value="1"/>
</dbReference>
<feature type="signal peptide" evidence="1">
    <location>
        <begin position="1"/>
        <end position="18"/>
    </location>
</feature>
<keyword evidence="1" id="KW-0732">Signal</keyword>
<proteinExistence type="predicted"/>
<feature type="chain" id="PRO_5046267690" description="40-residue YVTN family beta-propeller repeat-containing protein" evidence="1">
    <location>
        <begin position="19"/>
        <end position="335"/>
    </location>
</feature>
<evidence type="ECO:0000313" key="3">
    <source>
        <dbReference type="Proteomes" id="UP001519332"/>
    </source>
</evidence>